<gene>
    <name evidence="2" type="ORF">G7Z17_g2910</name>
</gene>
<name>A0A9P5HGT0_9HYPO</name>
<keyword evidence="1" id="KW-0812">Transmembrane</keyword>
<reference evidence="2" key="1">
    <citation type="submission" date="2020-03" db="EMBL/GenBank/DDBJ databases">
        <title>Draft Genome Sequence of Cylindrodendrum hubeiense.</title>
        <authorList>
            <person name="Buettner E."/>
            <person name="Kellner H."/>
        </authorList>
    </citation>
    <scope>NUCLEOTIDE SEQUENCE</scope>
    <source>
        <strain evidence="2">IHI 201604</strain>
    </source>
</reference>
<keyword evidence="1" id="KW-1133">Transmembrane helix</keyword>
<feature type="transmembrane region" description="Helical" evidence="1">
    <location>
        <begin position="306"/>
        <end position="324"/>
    </location>
</feature>
<dbReference type="OrthoDB" id="3552356at2759"/>
<feature type="transmembrane region" description="Helical" evidence="1">
    <location>
        <begin position="226"/>
        <end position="246"/>
    </location>
</feature>
<accession>A0A9P5HGT0</accession>
<evidence type="ECO:0000313" key="2">
    <source>
        <dbReference type="EMBL" id="KAF7554446.1"/>
    </source>
</evidence>
<proteinExistence type="predicted"/>
<feature type="transmembrane region" description="Helical" evidence="1">
    <location>
        <begin position="267"/>
        <end position="286"/>
    </location>
</feature>
<protein>
    <submittedName>
        <fullName evidence="2">Uncharacterized protein</fullName>
    </submittedName>
</protein>
<dbReference type="EMBL" id="JAANBB010000032">
    <property type="protein sequence ID" value="KAF7554446.1"/>
    <property type="molecule type" value="Genomic_DNA"/>
</dbReference>
<feature type="transmembrane region" description="Helical" evidence="1">
    <location>
        <begin position="150"/>
        <end position="172"/>
    </location>
</feature>
<evidence type="ECO:0000313" key="3">
    <source>
        <dbReference type="Proteomes" id="UP000722485"/>
    </source>
</evidence>
<keyword evidence="1" id="KW-0472">Membrane</keyword>
<dbReference type="Proteomes" id="UP000722485">
    <property type="component" value="Unassembled WGS sequence"/>
</dbReference>
<dbReference type="AlphaFoldDB" id="A0A9P5HGT0"/>
<organism evidence="2 3">
    <name type="scientific">Cylindrodendrum hubeiense</name>
    <dbReference type="NCBI Taxonomy" id="595255"/>
    <lineage>
        <taxon>Eukaryota</taxon>
        <taxon>Fungi</taxon>
        <taxon>Dikarya</taxon>
        <taxon>Ascomycota</taxon>
        <taxon>Pezizomycotina</taxon>
        <taxon>Sordariomycetes</taxon>
        <taxon>Hypocreomycetidae</taxon>
        <taxon>Hypocreales</taxon>
        <taxon>Nectriaceae</taxon>
        <taxon>Cylindrodendrum</taxon>
    </lineage>
</organism>
<comment type="caution">
    <text evidence="2">The sequence shown here is derived from an EMBL/GenBank/DDBJ whole genome shotgun (WGS) entry which is preliminary data.</text>
</comment>
<evidence type="ECO:0000256" key="1">
    <source>
        <dbReference type="SAM" id="Phobius"/>
    </source>
</evidence>
<keyword evidence="3" id="KW-1185">Reference proteome</keyword>
<feature type="transmembrane region" description="Helical" evidence="1">
    <location>
        <begin position="193"/>
        <end position="220"/>
    </location>
</feature>
<sequence length="351" mass="38836">MASICNYSHPELQITDGLIRQQSGSLFPYNPEFYERATGLYGPGSIYCWYFMLASTILNWACTPKDEDGYRRPGLSNDLLAVVAYPMFAATDALVQAMKALGTDQRALALFCLRFPETDLTGFAKFNNTQLNLHDIPPDVLDLGQRVIDITGPLTVCYTFTAVCIALIIWFADIFSKTLLRPTPWTKRAIYIAYGYVVLTLTIFHLSLGNLGISLILSVYEAMVPVEFVFVFGSLAVTALSFLGSVGMMIESCMKRNMADFVEALKTLGAVIIIAAITGVMVFVFFSDKLRLVPDLAVTVGERDQLATLIVGVVTLTFTLLDVIRDWQPDTEIDNEEMQTLNTDVENGDSS</sequence>